<protein>
    <recommendedName>
        <fullName evidence="4">Secreted protein</fullName>
    </recommendedName>
</protein>
<evidence type="ECO:0000256" key="1">
    <source>
        <dbReference type="SAM" id="SignalP"/>
    </source>
</evidence>
<dbReference type="EMBL" id="CM026426">
    <property type="protein sequence ID" value="KAG0571976.1"/>
    <property type="molecule type" value="Genomic_DNA"/>
</dbReference>
<gene>
    <name evidence="2" type="ORF">KC19_VG058300</name>
</gene>
<keyword evidence="1" id="KW-0732">Signal</keyword>
<feature type="chain" id="PRO_5035804985" description="Secreted protein" evidence="1">
    <location>
        <begin position="23"/>
        <end position="74"/>
    </location>
</feature>
<proteinExistence type="predicted"/>
<name>A0A8T0HMC7_CERPU</name>
<dbReference type="Proteomes" id="UP000822688">
    <property type="component" value="Chromosome V"/>
</dbReference>
<reference evidence="2" key="1">
    <citation type="submission" date="2020-06" db="EMBL/GenBank/DDBJ databases">
        <title>WGS assembly of Ceratodon purpureus strain R40.</title>
        <authorList>
            <person name="Carey S.B."/>
            <person name="Jenkins J."/>
            <person name="Shu S."/>
            <person name="Lovell J.T."/>
            <person name="Sreedasyam A."/>
            <person name="Maumus F."/>
            <person name="Tiley G.P."/>
            <person name="Fernandez-Pozo N."/>
            <person name="Barry K."/>
            <person name="Chen C."/>
            <person name="Wang M."/>
            <person name="Lipzen A."/>
            <person name="Daum C."/>
            <person name="Saski C.A."/>
            <person name="Payton A.C."/>
            <person name="Mcbreen J.C."/>
            <person name="Conrad R.E."/>
            <person name="Kollar L.M."/>
            <person name="Olsson S."/>
            <person name="Huttunen S."/>
            <person name="Landis J.B."/>
            <person name="Wickett N.J."/>
            <person name="Johnson M.G."/>
            <person name="Rensing S.A."/>
            <person name="Grimwood J."/>
            <person name="Schmutz J."/>
            <person name="Mcdaniel S.F."/>
        </authorList>
    </citation>
    <scope>NUCLEOTIDE SEQUENCE</scope>
    <source>
        <strain evidence="2">R40</strain>
    </source>
</reference>
<comment type="caution">
    <text evidence="2">The sequence shown here is derived from an EMBL/GenBank/DDBJ whole genome shotgun (WGS) entry which is preliminary data.</text>
</comment>
<evidence type="ECO:0008006" key="4">
    <source>
        <dbReference type="Google" id="ProtNLM"/>
    </source>
</evidence>
<feature type="signal peptide" evidence="1">
    <location>
        <begin position="1"/>
        <end position="22"/>
    </location>
</feature>
<sequence length="74" mass="8255">MRSMWTAPTVLLPVTFRWLLESQPLTQATAEVTYPARICPFLVSGIVVFPHCNERIIEVCSTSAGFHWSKCASA</sequence>
<evidence type="ECO:0000313" key="2">
    <source>
        <dbReference type="EMBL" id="KAG0571976.1"/>
    </source>
</evidence>
<keyword evidence="3" id="KW-1185">Reference proteome</keyword>
<accession>A0A8T0HMC7</accession>
<dbReference type="AlphaFoldDB" id="A0A8T0HMC7"/>
<evidence type="ECO:0000313" key="3">
    <source>
        <dbReference type="Proteomes" id="UP000822688"/>
    </source>
</evidence>
<organism evidence="2 3">
    <name type="scientific">Ceratodon purpureus</name>
    <name type="common">Fire moss</name>
    <name type="synonym">Dicranum purpureum</name>
    <dbReference type="NCBI Taxonomy" id="3225"/>
    <lineage>
        <taxon>Eukaryota</taxon>
        <taxon>Viridiplantae</taxon>
        <taxon>Streptophyta</taxon>
        <taxon>Embryophyta</taxon>
        <taxon>Bryophyta</taxon>
        <taxon>Bryophytina</taxon>
        <taxon>Bryopsida</taxon>
        <taxon>Dicranidae</taxon>
        <taxon>Pseudoditrichales</taxon>
        <taxon>Ditrichaceae</taxon>
        <taxon>Ceratodon</taxon>
    </lineage>
</organism>